<name>A0AAF0TX76_SOLVR</name>
<feature type="domain" description="Retrotransposon gag" evidence="1">
    <location>
        <begin position="66"/>
        <end position="114"/>
    </location>
</feature>
<sequence length="129" mass="15456">SNRQGIIVNNSSSQESSSAKRIRVFLRMNPLMFIGSKVEEDPMTFINETWKILKEIHAIQTEGVELFSYQLKDVVHIWYEHWEESRDEDADVWDEFEEAFLNHFFPQELREAKEDEDDLDRRSKMKKCL</sequence>
<evidence type="ECO:0000313" key="2">
    <source>
        <dbReference type="EMBL" id="WMV29575.1"/>
    </source>
</evidence>
<protein>
    <recommendedName>
        <fullName evidence="1">Retrotransposon gag domain-containing protein</fullName>
    </recommendedName>
</protein>
<evidence type="ECO:0000259" key="1">
    <source>
        <dbReference type="Pfam" id="PF03732"/>
    </source>
</evidence>
<reference evidence="2" key="1">
    <citation type="submission" date="2023-08" db="EMBL/GenBank/DDBJ databases">
        <title>A de novo genome assembly of Solanum verrucosum Schlechtendal, a Mexican diploid species geographically isolated from the other diploid A-genome species in potato relatives.</title>
        <authorList>
            <person name="Hosaka K."/>
        </authorList>
    </citation>
    <scope>NUCLEOTIDE SEQUENCE</scope>
    <source>
        <tissue evidence="2">Young leaves</tissue>
    </source>
</reference>
<dbReference type="EMBL" id="CP133616">
    <property type="protein sequence ID" value="WMV29575.1"/>
    <property type="molecule type" value="Genomic_DNA"/>
</dbReference>
<keyword evidence="3" id="KW-1185">Reference proteome</keyword>
<evidence type="ECO:0000313" key="3">
    <source>
        <dbReference type="Proteomes" id="UP001234989"/>
    </source>
</evidence>
<dbReference type="InterPro" id="IPR005162">
    <property type="entry name" value="Retrotrans_gag_dom"/>
</dbReference>
<dbReference type="Proteomes" id="UP001234989">
    <property type="component" value="Chromosome 5"/>
</dbReference>
<gene>
    <name evidence="2" type="ORF">MTR67_022960</name>
</gene>
<organism evidence="2 3">
    <name type="scientific">Solanum verrucosum</name>
    <dbReference type="NCBI Taxonomy" id="315347"/>
    <lineage>
        <taxon>Eukaryota</taxon>
        <taxon>Viridiplantae</taxon>
        <taxon>Streptophyta</taxon>
        <taxon>Embryophyta</taxon>
        <taxon>Tracheophyta</taxon>
        <taxon>Spermatophyta</taxon>
        <taxon>Magnoliopsida</taxon>
        <taxon>eudicotyledons</taxon>
        <taxon>Gunneridae</taxon>
        <taxon>Pentapetalae</taxon>
        <taxon>asterids</taxon>
        <taxon>lamiids</taxon>
        <taxon>Solanales</taxon>
        <taxon>Solanaceae</taxon>
        <taxon>Solanoideae</taxon>
        <taxon>Solaneae</taxon>
        <taxon>Solanum</taxon>
    </lineage>
</organism>
<dbReference type="Pfam" id="PF03732">
    <property type="entry name" value="Retrotrans_gag"/>
    <property type="match status" value="1"/>
</dbReference>
<feature type="non-terminal residue" evidence="2">
    <location>
        <position position="1"/>
    </location>
</feature>
<accession>A0AAF0TX76</accession>
<proteinExistence type="predicted"/>
<dbReference type="AlphaFoldDB" id="A0AAF0TX76"/>